<feature type="transmembrane region" description="Helical" evidence="1">
    <location>
        <begin position="154"/>
        <end position="174"/>
    </location>
</feature>
<feature type="transmembrane region" description="Helical" evidence="1">
    <location>
        <begin position="180"/>
        <end position="200"/>
    </location>
</feature>
<dbReference type="NCBIfam" id="TIGR04222">
    <property type="entry name" value="near_uncomplex"/>
    <property type="match status" value="1"/>
</dbReference>
<feature type="transmembrane region" description="Helical" evidence="1">
    <location>
        <begin position="12"/>
        <end position="31"/>
    </location>
</feature>
<gene>
    <name evidence="2" type="ORF">GCM10009559_02680</name>
</gene>
<keyword evidence="1" id="KW-0812">Transmembrane</keyword>
<keyword evidence="1" id="KW-1133">Transmembrane helix</keyword>
<name>A0ABP3ZFJ7_9PSEU</name>
<evidence type="ECO:0000256" key="1">
    <source>
        <dbReference type="SAM" id="Phobius"/>
    </source>
</evidence>
<accession>A0ABP3ZFJ7</accession>
<protein>
    <recommendedName>
        <fullName evidence="4">TIGR04222 domain-containing membrane protein</fullName>
    </recommendedName>
</protein>
<evidence type="ECO:0008006" key="4">
    <source>
        <dbReference type="Google" id="ProtNLM"/>
    </source>
</evidence>
<organism evidence="2 3">
    <name type="scientific">Pseudonocardia zijingensis</name>
    <dbReference type="NCBI Taxonomy" id="153376"/>
    <lineage>
        <taxon>Bacteria</taxon>
        <taxon>Bacillati</taxon>
        <taxon>Actinomycetota</taxon>
        <taxon>Actinomycetes</taxon>
        <taxon>Pseudonocardiales</taxon>
        <taxon>Pseudonocardiaceae</taxon>
        <taxon>Pseudonocardia</taxon>
    </lineage>
</organism>
<evidence type="ECO:0000313" key="2">
    <source>
        <dbReference type="EMBL" id="GAA0920234.1"/>
    </source>
</evidence>
<dbReference type="EMBL" id="BAAAHP010000005">
    <property type="protein sequence ID" value="GAA0920234.1"/>
    <property type="molecule type" value="Genomic_DNA"/>
</dbReference>
<keyword evidence="3" id="KW-1185">Reference proteome</keyword>
<dbReference type="Proteomes" id="UP001499967">
    <property type="component" value="Unassembled WGS sequence"/>
</dbReference>
<sequence>MALAAATAETWGIAGSTFLPAYLLIAATVGAGSMCARRALAEPGATKPLADLTDHPHEVAYLSGGGELAVWSALCAMHLRGTLIAADGTVRAVGRLDDAAGALERAIHATAGSPVGRRRLVFHRSVRPELAAIEERLVAGGFLLAEDRRRRIRLVGLWMLGVAALGLVRVLADIAEVRPVGLLVTALLVVTAVAVLQLTLSPRRTRRGNRALAALRDRHRALAPESAPDWHSHGPAGAALGVGLFGTGALAVSAPGFAREIAPPAAAAAGIRTSGLAVSGGGDGGGGGGGNGG</sequence>
<keyword evidence="1" id="KW-0472">Membrane</keyword>
<proteinExistence type="predicted"/>
<evidence type="ECO:0000313" key="3">
    <source>
        <dbReference type="Proteomes" id="UP001499967"/>
    </source>
</evidence>
<dbReference type="InterPro" id="IPR026467">
    <property type="entry name" value="Ser/Gly_Cys_C_dom"/>
</dbReference>
<comment type="caution">
    <text evidence="2">The sequence shown here is derived from an EMBL/GenBank/DDBJ whole genome shotgun (WGS) entry which is preliminary data.</text>
</comment>
<dbReference type="RefSeq" id="WP_343937932.1">
    <property type="nucleotide sequence ID" value="NZ_BAAAHP010000005.1"/>
</dbReference>
<reference evidence="3" key="1">
    <citation type="journal article" date="2019" name="Int. J. Syst. Evol. Microbiol.">
        <title>The Global Catalogue of Microorganisms (GCM) 10K type strain sequencing project: providing services to taxonomists for standard genome sequencing and annotation.</title>
        <authorList>
            <consortium name="The Broad Institute Genomics Platform"/>
            <consortium name="The Broad Institute Genome Sequencing Center for Infectious Disease"/>
            <person name="Wu L."/>
            <person name="Ma J."/>
        </authorList>
    </citation>
    <scope>NUCLEOTIDE SEQUENCE [LARGE SCALE GENOMIC DNA]</scope>
    <source>
        <strain evidence="3">JCM 11117</strain>
    </source>
</reference>